<evidence type="ECO:0000256" key="10">
    <source>
        <dbReference type="ARBA" id="ARBA00023235"/>
    </source>
</evidence>
<keyword evidence="6 12" id="KW-0347">Helicase</keyword>
<organism evidence="15 16">
    <name type="scientific">Paenisporosarcina cavernae</name>
    <dbReference type="NCBI Taxonomy" id="2320858"/>
    <lineage>
        <taxon>Bacteria</taxon>
        <taxon>Bacillati</taxon>
        <taxon>Bacillota</taxon>
        <taxon>Bacilli</taxon>
        <taxon>Bacillales</taxon>
        <taxon>Caryophanaceae</taxon>
        <taxon>Paenisporosarcina</taxon>
    </lineage>
</organism>
<dbReference type="FunFam" id="3.40.1440.60:FF:000001">
    <property type="entry name" value="Primosomal protein N"/>
    <property type="match status" value="1"/>
</dbReference>
<dbReference type="SUPFAM" id="SSF52540">
    <property type="entry name" value="P-loop containing nucleoside triphosphate hydrolases"/>
    <property type="match status" value="2"/>
</dbReference>
<dbReference type="GO" id="GO:0006269">
    <property type="term" value="P:DNA replication, synthesis of primer"/>
    <property type="evidence" value="ECO:0007669"/>
    <property type="project" value="UniProtKB-KW"/>
</dbReference>
<dbReference type="HAMAP" id="MF_00983">
    <property type="entry name" value="PriA"/>
    <property type="match status" value="1"/>
</dbReference>
<evidence type="ECO:0000256" key="9">
    <source>
        <dbReference type="ARBA" id="ARBA00023125"/>
    </source>
</evidence>
<dbReference type="InterPro" id="IPR001650">
    <property type="entry name" value="Helicase_C-like"/>
</dbReference>
<dbReference type="NCBIfam" id="NF004066">
    <property type="entry name" value="PRK05580.1-3"/>
    <property type="match status" value="1"/>
</dbReference>
<dbReference type="Pfam" id="PF18074">
    <property type="entry name" value="PriA_C"/>
    <property type="match status" value="1"/>
</dbReference>
<dbReference type="GO" id="GO:1990077">
    <property type="term" value="C:primosome complex"/>
    <property type="evidence" value="ECO:0007669"/>
    <property type="project" value="UniProtKB-UniRule"/>
</dbReference>
<dbReference type="CDD" id="cd17929">
    <property type="entry name" value="DEXHc_priA"/>
    <property type="match status" value="1"/>
</dbReference>
<evidence type="ECO:0000256" key="3">
    <source>
        <dbReference type="ARBA" id="ARBA00022723"/>
    </source>
</evidence>
<dbReference type="KEGG" id="paek:D3873_04600"/>
<evidence type="ECO:0000256" key="12">
    <source>
        <dbReference type="HAMAP-Rule" id="MF_00983"/>
    </source>
</evidence>
<dbReference type="GO" id="GO:0006310">
    <property type="term" value="P:DNA recombination"/>
    <property type="evidence" value="ECO:0007669"/>
    <property type="project" value="InterPro"/>
</dbReference>
<dbReference type="NCBIfam" id="TIGR00595">
    <property type="entry name" value="priA"/>
    <property type="match status" value="1"/>
</dbReference>
<dbReference type="InterPro" id="IPR006935">
    <property type="entry name" value="Helicase/UvrB_N"/>
</dbReference>
<feature type="binding site" evidence="12">
    <location>
        <position position="518"/>
    </location>
    <ligand>
        <name>Zn(2+)</name>
        <dbReference type="ChEBI" id="CHEBI:29105"/>
        <label>2</label>
    </ligand>
</feature>
<dbReference type="InterPro" id="IPR041222">
    <property type="entry name" value="PriA_3primeBD"/>
</dbReference>
<comment type="function">
    <text evidence="12">Initiates the restart of stalled replication forks, which reloads the replicative helicase on sites other than the origin of replication. Recognizes and binds to abandoned replication forks and remodels them to uncover a helicase loading site. Promotes assembly of the primosome at these replication forks.</text>
</comment>
<feature type="domain" description="Helicase ATP-binding" evidence="13">
    <location>
        <begin position="281"/>
        <end position="447"/>
    </location>
</feature>
<dbReference type="InterPro" id="IPR027417">
    <property type="entry name" value="P-loop_NTPase"/>
</dbReference>
<dbReference type="SMART" id="SM00490">
    <property type="entry name" value="HELICc"/>
    <property type="match status" value="1"/>
</dbReference>
<dbReference type="AlphaFoldDB" id="A0A385YUP2"/>
<comment type="subunit">
    <text evidence="12">Component of the replication restart primosome.</text>
</comment>
<keyword evidence="1 12" id="KW-0639">Primosome</keyword>
<feature type="binding site" evidence="12">
    <location>
        <position position="512"/>
    </location>
    <ligand>
        <name>Zn(2+)</name>
        <dbReference type="ChEBI" id="CHEBI:29105"/>
        <label>1</label>
    </ligand>
</feature>
<dbReference type="InterPro" id="IPR005259">
    <property type="entry name" value="PriA"/>
</dbReference>
<feature type="binding site" evidence="12">
    <location>
        <position position="539"/>
    </location>
    <ligand>
        <name>Zn(2+)</name>
        <dbReference type="ChEBI" id="CHEBI:29105"/>
        <label>2</label>
    </ligand>
</feature>
<dbReference type="GO" id="GO:0005524">
    <property type="term" value="F:ATP binding"/>
    <property type="evidence" value="ECO:0007669"/>
    <property type="project" value="UniProtKB-UniRule"/>
</dbReference>
<dbReference type="CDD" id="cd18804">
    <property type="entry name" value="SF2_C_priA"/>
    <property type="match status" value="1"/>
</dbReference>
<comment type="similarity">
    <text evidence="12">Belongs to the helicase family. PriA subfamily.</text>
</comment>
<dbReference type="InterPro" id="IPR040498">
    <property type="entry name" value="PriA_CRR"/>
</dbReference>
<keyword evidence="5 12" id="KW-0378">Hydrolase</keyword>
<dbReference type="OrthoDB" id="9759544at2"/>
<dbReference type="Proteomes" id="UP000265725">
    <property type="component" value="Chromosome"/>
</dbReference>
<dbReference type="SMART" id="SM00487">
    <property type="entry name" value="DEXDc"/>
    <property type="match status" value="1"/>
</dbReference>
<dbReference type="GO" id="GO:0003677">
    <property type="term" value="F:DNA binding"/>
    <property type="evidence" value="ECO:0007669"/>
    <property type="project" value="UniProtKB-UniRule"/>
</dbReference>
<evidence type="ECO:0000256" key="6">
    <source>
        <dbReference type="ARBA" id="ARBA00022806"/>
    </source>
</evidence>
<dbReference type="EC" id="5.6.2.4" evidence="12"/>
<keyword evidence="3 12" id="KW-0479">Metal-binding</keyword>
<feature type="binding site" evidence="12">
    <location>
        <position position="552"/>
    </location>
    <ligand>
        <name>Zn(2+)</name>
        <dbReference type="ChEBI" id="CHEBI:29105"/>
        <label>1</label>
    </ligand>
</feature>
<evidence type="ECO:0000256" key="4">
    <source>
        <dbReference type="ARBA" id="ARBA00022741"/>
    </source>
</evidence>
<reference evidence="16" key="1">
    <citation type="submission" date="2018-09" db="EMBL/GenBank/DDBJ databases">
        <authorList>
            <person name="Zhu H."/>
        </authorList>
    </citation>
    <scope>NUCLEOTIDE SEQUENCE [LARGE SCALE GENOMIC DNA]</scope>
    <source>
        <strain evidence="16">K2R23-3</strain>
    </source>
</reference>
<keyword evidence="10 12" id="KW-0413">Isomerase</keyword>
<evidence type="ECO:0000256" key="5">
    <source>
        <dbReference type="ARBA" id="ARBA00022801"/>
    </source>
</evidence>
<dbReference type="RefSeq" id="WP_119882933.1">
    <property type="nucleotide sequence ID" value="NZ_CP032418.1"/>
</dbReference>
<dbReference type="GO" id="GO:0006270">
    <property type="term" value="P:DNA replication initiation"/>
    <property type="evidence" value="ECO:0007669"/>
    <property type="project" value="TreeGrafter"/>
</dbReference>
<dbReference type="GO" id="GO:0016887">
    <property type="term" value="F:ATP hydrolysis activity"/>
    <property type="evidence" value="ECO:0007669"/>
    <property type="project" value="RHEA"/>
</dbReference>
<accession>A0A385YUP2</accession>
<dbReference type="GO" id="GO:0043138">
    <property type="term" value="F:3'-5' DNA helicase activity"/>
    <property type="evidence" value="ECO:0007669"/>
    <property type="project" value="UniProtKB-EC"/>
</dbReference>
<keyword evidence="8 12" id="KW-0067">ATP-binding</keyword>
<comment type="cofactor">
    <cofactor evidence="12">
        <name>Zn(2+)</name>
        <dbReference type="ChEBI" id="CHEBI:29105"/>
    </cofactor>
    <text evidence="12">Binds 2 zinc ions per subunit.</text>
</comment>
<feature type="domain" description="Helicase C-terminal" evidence="14">
    <location>
        <begin position="544"/>
        <end position="698"/>
    </location>
</feature>
<gene>
    <name evidence="12 15" type="primary">priA</name>
    <name evidence="15" type="ORF">D3873_04600</name>
</gene>
<sequence>MIAEVIVDIATSAIDRKFDYLVPERYTSVVQVGSRVKVPFGPREIMGFIVGLKEETDVDIQKQKELMDVVDLHPLLTTEMMELAKWVKQDTLCLEIDVLQMMLPAALRSTYEKVVVLEKPDLIKDEELIALFGSKNFFVLPKDIDSTTVKKLKRLADEGILSFETVMKQKTAVKKIAYLELSQDTTIFQQVKEALTANAKKQLALLDKLASENRTSIAMKEITNEWGFTKAVVDQLVQKGIGTITEKEVYREPVDFQSVEKKSPLQMTEEQQIAYEKVLHSFEQHRAETFLLHGITGSGKTEIYLQMIAHALSVGKQAIMLVPEIALTPQMTERFVERFGSQVAVLHSGLSAGEKYDQWRKIHRSEVKVVVGARSAIFAPFENVGVIIMDEEHESTYKQEDSPRYHARDIAIWRSEYHNCPVILGSATPSLESFARAQKGVYTLLTLVNRPKSQPLPPVQIVDMREEMKKGNRSVFSIDLVEAMRNRFSRNEQVVLLLNKRGYSSFVLCRDCGTVMNCPSCDISLTYHRANERMKCHYCAYENPVPTSCPSCQSDHIRFFGSGTQKIEEEIAKLFPAEKMLRMDVDTTRKKGAHASILQAFGNQEASILLGTQMIAKGLDFPNVTLVGVLSADTALFVPDFRAAEKTFQLLAQVSGRAGRHDKEGNVILQTYSPEHYAIQFSKAHDYQGFYRQEMFYRHEGKYPPYTFIGSIIFSHEDLLSVSDYAMKSVQWLRENLPDSVEVIGPSIASISRLQNRYRYQCLLKYRKDEDVGHLLHQLQNVYKTHYMKNGYHLSITKNPSVLM</sequence>
<dbReference type="InterPro" id="IPR014001">
    <property type="entry name" value="Helicase_ATP-bd"/>
</dbReference>
<feature type="binding site" evidence="12">
    <location>
        <position position="549"/>
    </location>
    <ligand>
        <name>Zn(2+)</name>
        <dbReference type="ChEBI" id="CHEBI:29105"/>
        <label>1</label>
    </ligand>
</feature>
<name>A0A385YUP2_9BACL</name>
<keyword evidence="9 12" id="KW-0238">DNA-binding</keyword>
<evidence type="ECO:0000256" key="11">
    <source>
        <dbReference type="ARBA" id="ARBA00048988"/>
    </source>
</evidence>
<feature type="binding site" evidence="12">
    <location>
        <position position="521"/>
    </location>
    <ligand>
        <name>Zn(2+)</name>
        <dbReference type="ChEBI" id="CHEBI:29105"/>
        <label>2</label>
    </ligand>
</feature>
<keyword evidence="4 12" id="KW-0547">Nucleotide-binding</keyword>
<dbReference type="Pfam" id="PF00271">
    <property type="entry name" value="Helicase_C"/>
    <property type="match status" value="1"/>
</dbReference>
<feature type="binding site" evidence="12">
    <location>
        <position position="509"/>
    </location>
    <ligand>
        <name>Zn(2+)</name>
        <dbReference type="ChEBI" id="CHEBI:29105"/>
        <label>1</label>
    </ligand>
</feature>
<dbReference type="InterPro" id="IPR042115">
    <property type="entry name" value="PriA_3primeBD_sf"/>
</dbReference>
<comment type="catalytic activity">
    <reaction evidence="12">
        <text>Couples ATP hydrolysis with the unwinding of duplex DNA by translocating in the 3'-5' direction.</text>
        <dbReference type="EC" id="5.6.2.4"/>
    </reaction>
</comment>
<dbReference type="PANTHER" id="PTHR30580:SF0">
    <property type="entry name" value="PRIMOSOMAL PROTEIN N"/>
    <property type="match status" value="1"/>
</dbReference>
<dbReference type="InterPro" id="IPR041236">
    <property type="entry name" value="PriA_C"/>
</dbReference>
<protein>
    <recommendedName>
        <fullName evidence="12">Replication restart protein PriA</fullName>
    </recommendedName>
    <alternativeName>
        <fullName evidence="12">ATP-dependent DNA helicase PriA</fullName>
        <ecNumber evidence="12">5.6.2.4</ecNumber>
    </alternativeName>
    <alternativeName>
        <fullName evidence="12">DNA 3'-5' helicase PriA</fullName>
    </alternativeName>
</protein>
<keyword evidence="7 12" id="KW-0862">Zinc</keyword>
<feature type="binding site" evidence="12">
    <location>
        <position position="536"/>
    </location>
    <ligand>
        <name>Zn(2+)</name>
        <dbReference type="ChEBI" id="CHEBI:29105"/>
        <label>2</label>
    </ligand>
</feature>
<dbReference type="Pfam" id="PF04851">
    <property type="entry name" value="ResIII"/>
    <property type="match status" value="1"/>
</dbReference>
<dbReference type="PANTHER" id="PTHR30580">
    <property type="entry name" value="PRIMOSOMAL PROTEIN N"/>
    <property type="match status" value="1"/>
</dbReference>
<evidence type="ECO:0000256" key="8">
    <source>
        <dbReference type="ARBA" id="ARBA00022840"/>
    </source>
</evidence>
<evidence type="ECO:0000256" key="1">
    <source>
        <dbReference type="ARBA" id="ARBA00022515"/>
    </source>
</evidence>
<evidence type="ECO:0000313" key="16">
    <source>
        <dbReference type="Proteomes" id="UP000265725"/>
    </source>
</evidence>
<keyword evidence="2 12" id="KW-0235">DNA replication</keyword>
<keyword evidence="16" id="KW-1185">Reference proteome</keyword>
<dbReference type="PROSITE" id="PS51192">
    <property type="entry name" value="HELICASE_ATP_BIND_1"/>
    <property type="match status" value="1"/>
</dbReference>
<dbReference type="Pfam" id="PF17764">
    <property type="entry name" value="PriA_3primeBD"/>
    <property type="match status" value="1"/>
</dbReference>
<evidence type="ECO:0000256" key="7">
    <source>
        <dbReference type="ARBA" id="ARBA00022833"/>
    </source>
</evidence>
<dbReference type="Gene3D" id="3.40.1440.60">
    <property type="entry name" value="PriA, 3(prime) DNA-binding domain"/>
    <property type="match status" value="1"/>
</dbReference>
<dbReference type="Pfam" id="PF18319">
    <property type="entry name" value="Zn_ribbon_PriA"/>
    <property type="match status" value="1"/>
</dbReference>
<dbReference type="EMBL" id="CP032418">
    <property type="protein sequence ID" value="AYC29193.1"/>
    <property type="molecule type" value="Genomic_DNA"/>
</dbReference>
<dbReference type="GO" id="GO:0006302">
    <property type="term" value="P:double-strand break repair"/>
    <property type="evidence" value="ECO:0007669"/>
    <property type="project" value="InterPro"/>
</dbReference>
<evidence type="ECO:0000256" key="2">
    <source>
        <dbReference type="ARBA" id="ARBA00022705"/>
    </source>
</evidence>
<evidence type="ECO:0000259" key="13">
    <source>
        <dbReference type="PROSITE" id="PS51192"/>
    </source>
</evidence>
<evidence type="ECO:0000313" key="15">
    <source>
        <dbReference type="EMBL" id="AYC29193.1"/>
    </source>
</evidence>
<dbReference type="Gene3D" id="3.40.50.300">
    <property type="entry name" value="P-loop containing nucleotide triphosphate hydrolases"/>
    <property type="match status" value="2"/>
</dbReference>
<comment type="catalytic activity">
    <reaction evidence="11 12">
        <text>ATP + H2O = ADP + phosphate + H(+)</text>
        <dbReference type="Rhea" id="RHEA:13065"/>
        <dbReference type="ChEBI" id="CHEBI:15377"/>
        <dbReference type="ChEBI" id="CHEBI:15378"/>
        <dbReference type="ChEBI" id="CHEBI:30616"/>
        <dbReference type="ChEBI" id="CHEBI:43474"/>
        <dbReference type="ChEBI" id="CHEBI:456216"/>
        <dbReference type="EC" id="5.6.2.4"/>
    </reaction>
</comment>
<proteinExistence type="inferred from homology"/>
<dbReference type="PROSITE" id="PS51194">
    <property type="entry name" value="HELICASE_CTER"/>
    <property type="match status" value="1"/>
</dbReference>
<dbReference type="GO" id="GO:0008270">
    <property type="term" value="F:zinc ion binding"/>
    <property type="evidence" value="ECO:0007669"/>
    <property type="project" value="UniProtKB-UniRule"/>
</dbReference>
<dbReference type="FunFam" id="3.40.50.300:FF:000489">
    <property type="entry name" value="Primosome assembly protein PriA"/>
    <property type="match status" value="1"/>
</dbReference>
<evidence type="ECO:0000259" key="14">
    <source>
        <dbReference type="PROSITE" id="PS51194"/>
    </source>
</evidence>